<keyword evidence="1" id="KW-0472">Membrane</keyword>
<reference evidence="2" key="1">
    <citation type="submission" date="2021-11" db="EMBL/GenBank/DDBJ databases">
        <authorList>
            <person name="Rodrigo-Torres L."/>
            <person name="Arahal R. D."/>
            <person name="Lucena T."/>
        </authorList>
    </citation>
    <scope>NUCLEOTIDE SEQUENCE</scope>
    <source>
        <strain evidence="2">CECT 7929</strain>
    </source>
</reference>
<evidence type="ECO:0000313" key="3">
    <source>
        <dbReference type="Proteomes" id="UP000838672"/>
    </source>
</evidence>
<name>A0ABN8DWH6_9VIBR</name>
<keyword evidence="3" id="KW-1185">Reference proteome</keyword>
<dbReference type="Proteomes" id="UP000838672">
    <property type="component" value="Unassembled WGS sequence"/>
</dbReference>
<gene>
    <name evidence="2" type="ORF">VST7929_02930</name>
</gene>
<organism evidence="2 3">
    <name type="scientific">Vibrio stylophorae</name>
    <dbReference type="NCBI Taxonomy" id="659351"/>
    <lineage>
        <taxon>Bacteria</taxon>
        <taxon>Pseudomonadati</taxon>
        <taxon>Pseudomonadota</taxon>
        <taxon>Gammaproteobacteria</taxon>
        <taxon>Vibrionales</taxon>
        <taxon>Vibrionaceae</taxon>
        <taxon>Vibrio</taxon>
    </lineage>
</organism>
<keyword evidence="1" id="KW-1133">Transmembrane helix</keyword>
<comment type="caution">
    <text evidence="2">The sequence shown here is derived from an EMBL/GenBank/DDBJ whole genome shotgun (WGS) entry which is preliminary data.</text>
</comment>
<accession>A0ABN8DWH6</accession>
<proteinExistence type="predicted"/>
<evidence type="ECO:0000256" key="1">
    <source>
        <dbReference type="SAM" id="Phobius"/>
    </source>
</evidence>
<dbReference type="EMBL" id="CAKLDI010000002">
    <property type="protein sequence ID" value="CAH0535330.1"/>
    <property type="molecule type" value="Genomic_DNA"/>
</dbReference>
<feature type="transmembrane region" description="Helical" evidence="1">
    <location>
        <begin position="70"/>
        <end position="90"/>
    </location>
</feature>
<dbReference type="RefSeq" id="WP_237468173.1">
    <property type="nucleotide sequence ID" value="NZ_CAKLDI010000002.1"/>
</dbReference>
<feature type="transmembrane region" description="Helical" evidence="1">
    <location>
        <begin position="39"/>
        <end position="58"/>
    </location>
</feature>
<protein>
    <submittedName>
        <fullName evidence="2">Uncharacterized protein</fullName>
    </submittedName>
</protein>
<keyword evidence="1" id="KW-0812">Transmembrane</keyword>
<sequence length="104" mass="11710">MGMKLRFIKALMVLLALTLSLVISQVLYGVLVWMKYATYFLYIVAAISGFWVILPSYAKCRSRNSSLIPWLIYALILSIVFLGLVVVFGMNTLLFLEARLAIAT</sequence>
<evidence type="ECO:0000313" key="2">
    <source>
        <dbReference type="EMBL" id="CAH0535330.1"/>
    </source>
</evidence>